<dbReference type="HAMAP" id="MF_01201">
    <property type="entry name" value="Ala_racemase"/>
    <property type="match status" value="1"/>
</dbReference>
<comment type="pathway">
    <text evidence="4">Amino-acid biosynthesis; D-alanine biosynthesis; D-alanine from L-alanine: step 1/1.</text>
</comment>
<comment type="function">
    <text evidence="4">Catalyzes the interconversion of L-alanine and D-alanine. May also act on other amino acids.</text>
</comment>
<dbReference type="AlphaFoldDB" id="A0A543B3K4"/>
<name>A0A543B3K4_9ACTN</name>
<dbReference type="Pfam" id="PF00842">
    <property type="entry name" value="Ala_racemase_C"/>
    <property type="match status" value="1"/>
</dbReference>
<dbReference type="Gene3D" id="2.40.37.10">
    <property type="entry name" value="Lyase, Ornithine Decarboxylase, Chain A, domain 1"/>
    <property type="match status" value="1"/>
</dbReference>
<dbReference type="Pfam" id="PF01168">
    <property type="entry name" value="Ala_racemase_N"/>
    <property type="match status" value="1"/>
</dbReference>
<dbReference type="GO" id="GO:0030632">
    <property type="term" value="P:D-alanine biosynthetic process"/>
    <property type="evidence" value="ECO:0007669"/>
    <property type="project" value="UniProtKB-UniRule"/>
</dbReference>
<keyword evidence="2 4" id="KW-0663">Pyridoxal phosphate</keyword>
<dbReference type="SMART" id="SM01005">
    <property type="entry name" value="Ala_racemase_C"/>
    <property type="match status" value="1"/>
</dbReference>
<dbReference type="GO" id="GO:0008784">
    <property type="term" value="F:alanine racemase activity"/>
    <property type="evidence" value="ECO:0007669"/>
    <property type="project" value="UniProtKB-UniRule"/>
</dbReference>
<feature type="active site" description="Proton acceptor; specific for D-alanine" evidence="4">
    <location>
        <position position="32"/>
    </location>
</feature>
<evidence type="ECO:0000313" key="8">
    <source>
        <dbReference type="EMBL" id="TQL79421.1"/>
    </source>
</evidence>
<dbReference type="InterPro" id="IPR011079">
    <property type="entry name" value="Ala_racemase_C"/>
</dbReference>
<dbReference type="InterPro" id="IPR029066">
    <property type="entry name" value="PLP-binding_barrel"/>
</dbReference>
<organism evidence="8 9">
    <name type="scientific">Stackebrandtia endophytica</name>
    <dbReference type="NCBI Taxonomy" id="1496996"/>
    <lineage>
        <taxon>Bacteria</taxon>
        <taxon>Bacillati</taxon>
        <taxon>Actinomycetota</taxon>
        <taxon>Actinomycetes</taxon>
        <taxon>Glycomycetales</taxon>
        <taxon>Glycomycetaceae</taxon>
        <taxon>Stackebrandtia</taxon>
    </lineage>
</organism>
<dbReference type="EMBL" id="VFOW01000001">
    <property type="protein sequence ID" value="TQL79421.1"/>
    <property type="molecule type" value="Genomic_DNA"/>
</dbReference>
<dbReference type="InterPro" id="IPR000821">
    <property type="entry name" value="Ala_racemase"/>
</dbReference>
<dbReference type="InterPro" id="IPR001608">
    <property type="entry name" value="Ala_racemase_N"/>
</dbReference>
<dbReference type="InParanoid" id="A0A543B3K4"/>
<evidence type="ECO:0000256" key="2">
    <source>
        <dbReference type="ARBA" id="ARBA00022898"/>
    </source>
</evidence>
<evidence type="ECO:0000313" key="9">
    <source>
        <dbReference type="Proteomes" id="UP000317043"/>
    </source>
</evidence>
<dbReference type="EC" id="5.1.1.1" evidence="4"/>
<evidence type="ECO:0000256" key="4">
    <source>
        <dbReference type="HAMAP-Rule" id="MF_01201"/>
    </source>
</evidence>
<comment type="cofactor">
    <cofactor evidence="1 4 5">
        <name>pyridoxal 5'-phosphate</name>
        <dbReference type="ChEBI" id="CHEBI:597326"/>
    </cofactor>
</comment>
<keyword evidence="3 4" id="KW-0413">Isomerase</keyword>
<dbReference type="GO" id="GO:0005829">
    <property type="term" value="C:cytosol"/>
    <property type="evidence" value="ECO:0007669"/>
    <property type="project" value="TreeGrafter"/>
</dbReference>
<feature type="modified residue" description="N6-(pyridoxal phosphate)lysine" evidence="4 5">
    <location>
        <position position="32"/>
    </location>
</feature>
<evidence type="ECO:0000256" key="1">
    <source>
        <dbReference type="ARBA" id="ARBA00001933"/>
    </source>
</evidence>
<reference evidence="8 9" key="1">
    <citation type="submission" date="2019-06" db="EMBL/GenBank/DDBJ databases">
        <title>Sequencing the genomes of 1000 actinobacteria strains.</title>
        <authorList>
            <person name="Klenk H.-P."/>
        </authorList>
    </citation>
    <scope>NUCLEOTIDE SEQUENCE [LARGE SCALE GENOMIC DNA]</scope>
    <source>
        <strain evidence="8 9">DSM 45928</strain>
    </source>
</reference>
<dbReference type="FunFam" id="3.20.20.10:FF:000002">
    <property type="entry name" value="Alanine racemase"/>
    <property type="match status" value="1"/>
</dbReference>
<protein>
    <recommendedName>
        <fullName evidence="4">Alanine racemase</fullName>
        <ecNumber evidence="4">5.1.1.1</ecNumber>
    </recommendedName>
</protein>
<dbReference type="UniPathway" id="UPA00042">
    <property type="reaction ID" value="UER00497"/>
</dbReference>
<evidence type="ECO:0000256" key="6">
    <source>
        <dbReference type="PIRSR" id="PIRSR600821-52"/>
    </source>
</evidence>
<feature type="domain" description="Alanine racemase C-terminal" evidence="7">
    <location>
        <begin position="236"/>
        <end position="363"/>
    </location>
</feature>
<dbReference type="Gene3D" id="3.20.20.10">
    <property type="entry name" value="Alanine racemase"/>
    <property type="match status" value="1"/>
</dbReference>
<gene>
    <name evidence="8" type="ORF">FB566_5026</name>
</gene>
<dbReference type="RefSeq" id="WP_211347861.1">
    <property type="nucleotide sequence ID" value="NZ_JBHTGS010000002.1"/>
</dbReference>
<sequence length="382" mass="40048">MSGAVLSIDLGAVAANVRHFASIQPGFTAVVKADGFGHGAVDVATVAIANGAARLGVTGIDEAMVLRKAGITAPILSWLNPIDADFDTAIRNRVAVTAGSVALLERIAGAAAVSGQVSIHLAVDTGMTREGAGHREWVSLCRRARDLERRRLITIDGIMSHLACADDPDHPANRSALARFDDAIRVAARAGIVARSRHLAATAATLDIPEARLDDVRVGAGLYGIDPAGRGRLRPALTLTAPVVEVRTAPAGSAVGYGRTFRIDDTTRLALLPIGYADGIPRAAAGIARVSLGGRHCRIVGAISMDQIVVDVGTADVRIGDVATVFGPGDQGEPRLADWAVWCHTIEHELMTGIGRRVARRVVPSEAVPDIHHWKGLHESLC</sequence>
<dbReference type="GO" id="GO:0009252">
    <property type="term" value="P:peptidoglycan biosynthetic process"/>
    <property type="evidence" value="ECO:0007669"/>
    <property type="project" value="TreeGrafter"/>
</dbReference>
<accession>A0A543B3K4</accession>
<proteinExistence type="inferred from homology"/>
<comment type="catalytic activity">
    <reaction evidence="4">
        <text>L-alanine = D-alanine</text>
        <dbReference type="Rhea" id="RHEA:20249"/>
        <dbReference type="ChEBI" id="CHEBI:57416"/>
        <dbReference type="ChEBI" id="CHEBI:57972"/>
        <dbReference type="EC" id="5.1.1.1"/>
    </reaction>
</comment>
<dbReference type="PRINTS" id="PR00992">
    <property type="entry name" value="ALARACEMASE"/>
</dbReference>
<comment type="caution">
    <text evidence="8">The sequence shown here is derived from an EMBL/GenBank/DDBJ whole genome shotgun (WGS) entry which is preliminary data.</text>
</comment>
<feature type="active site" description="Proton acceptor; specific for L-alanine" evidence="4">
    <location>
        <position position="257"/>
    </location>
</feature>
<dbReference type="CDD" id="cd00430">
    <property type="entry name" value="PLPDE_III_AR"/>
    <property type="match status" value="1"/>
</dbReference>
<keyword evidence="9" id="KW-1185">Reference proteome</keyword>
<comment type="similarity">
    <text evidence="4">Belongs to the alanine racemase family.</text>
</comment>
<dbReference type="PANTHER" id="PTHR30511:SF0">
    <property type="entry name" value="ALANINE RACEMASE, CATABOLIC-RELATED"/>
    <property type="match status" value="1"/>
</dbReference>
<dbReference type="PANTHER" id="PTHR30511">
    <property type="entry name" value="ALANINE RACEMASE"/>
    <property type="match status" value="1"/>
</dbReference>
<feature type="binding site" evidence="4 6">
    <location>
        <position position="129"/>
    </location>
    <ligand>
        <name>substrate</name>
    </ligand>
</feature>
<evidence type="ECO:0000259" key="7">
    <source>
        <dbReference type="SMART" id="SM01005"/>
    </source>
</evidence>
<feature type="binding site" evidence="4 6">
    <location>
        <position position="305"/>
    </location>
    <ligand>
        <name>substrate</name>
    </ligand>
</feature>
<dbReference type="SUPFAM" id="SSF50621">
    <property type="entry name" value="Alanine racemase C-terminal domain-like"/>
    <property type="match status" value="1"/>
</dbReference>
<evidence type="ECO:0000256" key="3">
    <source>
        <dbReference type="ARBA" id="ARBA00023235"/>
    </source>
</evidence>
<dbReference type="InterPro" id="IPR009006">
    <property type="entry name" value="Ala_racemase/Decarboxylase_C"/>
</dbReference>
<dbReference type="Proteomes" id="UP000317043">
    <property type="component" value="Unassembled WGS sequence"/>
</dbReference>
<dbReference type="SUPFAM" id="SSF51419">
    <property type="entry name" value="PLP-binding barrel"/>
    <property type="match status" value="1"/>
</dbReference>
<dbReference type="NCBIfam" id="TIGR00492">
    <property type="entry name" value="alr"/>
    <property type="match status" value="1"/>
</dbReference>
<evidence type="ECO:0000256" key="5">
    <source>
        <dbReference type="PIRSR" id="PIRSR600821-50"/>
    </source>
</evidence>
<dbReference type="GO" id="GO:0030170">
    <property type="term" value="F:pyridoxal phosphate binding"/>
    <property type="evidence" value="ECO:0007669"/>
    <property type="project" value="UniProtKB-UniRule"/>
</dbReference>